<keyword evidence="6" id="KW-1185">Reference proteome</keyword>
<feature type="domain" description="Pirin C-terminal" evidence="4">
    <location>
        <begin position="178"/>
        <end position="278"/>
    </location>
</feature>
<dbReference type="PIRSF" id="PIRSF006232">
    <property type="entry name" value="Pirin"/>
    <property type="match status" value="1"/>
</dbReference>
<dbReference type="InterPro" id="IPR008778">
    <property type="entry name" value="Pirin_C_dom"/>
</dbReference>
<proteinExistence type="inferred from homology"/>
<dbReference type="InterPro" id="IPR014710">
    <property type="entry name" value="RmlC-like_jellyroll"/>
</dbReference>
<dbReference type="CDD" id="cd02909">
    <property type="entry name" value="cupin_pirin_N"/>
    <property type="match status" value="1"/>
</dbReference>
<reference evidence="6" key="1">
    <citation type="journal article" date="2019" name="Int. J. Syst. Evol. Microbiol.">
        <title>The Global Catalogue of Microorganisms (GCM) 10K type strain sequencing project: providing services to taxonomists for standard genome sequencing and annotation.</title>
        <authorList>
            <consortium name="The Broad Institute Genomics Platform"/>
            <consortium name="The Broad Institute Genome Sequencing Center for Infectious Disease"/>
            <person name="Wu L."/>
            <person name="Ma J."/>
        </authorList>
    </citation>
    <scope>NUCLEOTIDE SEQUENCE [LARGE SCALE GENOMIC DNA]</scope>
    <source>
        <strain evidence="6">KCTC 42953</strain>
    </source>
</reference>
<dbReference type="SUPFAM" id="SSF51182">
    <property type="entry name" value="RmlC-like cupins"/>
    <property type="match status" value="1"/>
</dbReference>
<protein>
    <submittedName>
        <fullName evidence="5">Pirin family protein</fullName>
    </submittedName>
</protein>
<dbReference type="Gene3D" id="2.60.120.10">
    <property type="entry name" value="Jelly Rolls"/>
    <property type="match status" value="2"/>
</dbReference>
<dbReference type="PANTHER" id="PTHR13903">
    <property type="entry name" value="PIRIN-RELATED"/>
    <property type="match status" value="1"/>
</dbReference>
<comment type="caution">
    <text evidence="5">The sequence shown here is derived from an EMBL/GenBank/DDBJ whole genome shotgun (WGS) entry which is preliminary data.</text>
</comment>
<dbReference type="PANTHER" id="PTHR13903:SF8">
    <property type="entry name" value="PIRIN"/>
    <property type="match status" value="1"/>
</dbReference>
<dbReference type="Pfam" id="PF05726">
    <property type="entry name" value="Pirin_C"/>
    <property type="match status" value="1"/>
</dbReference>
<name>A0ABV7JCM3_9GAMM</name>
<evidence type="ECO:0000259" key="4">
    <source>
        <dbReference type="Pfam" id="PF05726"/>
    </source>
</evidence>
<evidence type="ECO:0000256" key="1">
    <source>
        <dbReference type="ARBA" id="ARBA00008416"/>
    </source>
</evidence>
<organism evidence="5 6">
    <name type="scientific">Marinicella sediminis</name>
    <dbReference type="NCBI Taxonomy" id="1792834"/>
    <lineage>
        <taxon>Bacteria</taxon>
        <taxon>Pseudomonadati</taxon>
        <taxon>Pseudomonadota</taxon>
        <taxon>Gammaproteobacteria</taxon>
        <taxon>Lysobacterales</taxon>
        <taxon>Marinicellaceae</taxon>
        <taxon>Marinicella</taxon>
    </lineage>
</organism>
<dbReference type="Proteomes" id="UP001595533">
    <property type="component" value="Unassembled WGS sequence"/>
</dbReference>
<dbReference type="InterPro" id="IPR012093">
    <property type="entry name" value="Pirin"/>
</dbReference>
<dbReference type="CDD" id="cd02247">
    <property type="entry name" value="cupin_pirin_C"/>
    <property type="match status" value="1"/>
</dbReference>
<dbReference type="InterPro" id="IPR003829">
    <property type="entry name" value="Pirin_N_dom"/>
</dbReference>
<evidence type="ECO:0000313" key="5">
    <source>
        <dbReference type="EMBL" id="MFC3195714.1"/>
    </source>
</evidence>
<dbReference type="EMBL" id="JBHRTS010000010">
    <property type="protein sequence ID" value="MFC3195714.1"/>
    <property type="molecule type" value="Genomic_DNA"/>
</dbReference>
<evidence type="ECO:0000256" key="2">
    <source>
        <dbReference type="RuleBase" id="RU003457"/>
    </source>
</evidence>
<accession>A0ABV7JCM3</accession>
<dbReference type="InterPro" id="IPR011051">
    <property type="entry name" value="RmlC_Cupin_sf"/>
</dbReference>
<dbReference type="Pfam" id="PF02678">
    <property type="entry name" value="Pirin"/>
    <property type="match status" value="1"/>
</dbReference>
<gene>
    <name evidence="5" type="ORF">ACFODZ_15775</name>
</gene>
<comment type="similarity">
    <text evidence="1 2">Belongs to the pirin family.</text>
</comment>
<feature type="domain" description="Pirin N-terminal" evidence="3">
    <location>
        <begin position="22"/>
        <end position="122"/>
    </location>
</feature>
<evidence type="ECO:0000313" key="6">
    <source>
        <dbReference type="Proteomes" id="UP001595533"/>
    </source>
</evidence>
<sequence length="283" mass="31141">MAEFNQIKRAIKGTPTADGDGVRLTRLIGTHLLPELDPFLLLDHFGSDQASDYIGGFPPHPHRGFETVTYMLQGKMRHQDSVGNDGVIEDGGIQWMTAGSGIIHSEMPEQTAGMLSGFQLWVNLPADAKMTAPKYQENTAAEIPLEERDHATRVKVIAGITNRGTQGIIDNDFVNPNYWDVSLPQGSTFTDRLDPKHNAFVYLYEGQLIVGNSQSIDAGVLTVLTAGDTLLLEATKDSQFIVVSGLPLNEPVQRAGPFVMNTRQQLQQAFQDYQSGQFIQQEV</sequence>
<evidence type="ECO:0000259" key="3">
    <source>
        <dbReference type="Pfam" id="PF02678"/>
    </source>
</evidence>
<dbReference type="RefSeq" id="WP_077412499.1">
    <property type="nucleotide sequence ID" value="NZ_JBHRTS010000010.1"/>
</dbReference>